<proteinExistence type="predicted"/>
<evidence type="ECO:0000313" key="2">
    <source>
        <dbReference type="Proteomes" id="UP000803844"/>
    </source>
</evidence>
<gene>
    <name evidence="1" type="ORF">M406DRAFT_355837</name>
</gene>
<dbReference type="EMBL" id="MU032346">
    <property type="protein sequence ID" value="KAF3768113.1"/>
    <property type="molecule type" value="Genomic_DNA"/>
</dbReference>
<feature type="non-terminal residue" evidence="1">
    <location>
        <position position="1"/>
    </location>
</feature>
<dbReference type="Proteomes" id="UP000803844">
    <property type="component" value="Unassembled WGS sequence"/>
</dbReference>
<accession>A0A9P4Y7S7</accession>
<organism evidence="1 2">
    <name type="scientific">Cryphonectria parasitica (strain ATCC 38755 / EP155)</name>
    <dbReference type="NCBI Taxonomy" id="660469"/>
    <lineage>
        <taxon>Eukaryota</taxon>
        <taxon>Fungi</taxon>
        <taxon>Dikarya</taxon>
        <taxon>Ascomycota</taxon>
        <taxon>Pezizomycotina</taxon>
        <taxon>Sordariomycetes</taxon>
        <taxon>Sordariomycetidae</taxon>
        <taxon>Diaporthales</taxon>
        <taxon>Cryphonectriaceae</taxon>
        <taxon>Cryphonectria-Endothia species complex</taxon>
        <taxon>Cryphonectria</taxon>
    </lineage>
</organism>
<sequence length="67" mass="7764">LYPQWVSNSSTKRTRSEPICQYTNILARAPRRVSSPALDPVIIPPHFALGPQLRLQRHTDRTQKDHF</sequence>
<dbReference type="AlphaFoldDB" id="A0A9P4Y7S7"/>
<protein>
    <submittedName>
        <fullName evidence="1">Uncharacterized protein</fullName>
    </submittedName>
</protein>
<evidence type="ECO:0000313" key="1">
    <source>
        <dbReference type="EMBL" id="KAF3768113.1"/>
    </source>
</evidence>
<comment type="caution">
    <text evidence="1">The sequence shown here is derived from an EMBL/GenBank/DDBJ whole genome shotgun (WGS) entry which is preliminary data.</text>
</comment>
<reference evidence="1" key="1">
    <citation type="journal article" date="2020" name="Phytopathology">
        <title>Genome sequence of the chestnut blight fungus Cryphonectria parasitica EP155: A fundamental resource for an archetypical invasive plant pathogen.</title>
        <authorList>
            <person name="Crouch J.A."/>
            <person name="Dawe A."/>
            <person name="Aerts A."/>
            <person name="Barry K."/>
            <person name="Churchill A.C.L."/>
            <person name="Grimwood J."/>
            <person name="Hillman B."/>
            <person name="Milgroom M.G."/>
            <person name="Pangilinan J."/>
            <person name="Smith M."/>
            <person name="Salamov A."/>
            <person name="Schmutz J."/>
            <person name="Yadav J."/>
            <person name="Grigoriev I.V."/>
            <person name="Nuss D."/>
        </authorList>
    </citation>
    <scope>NUCLEOTIDE SEQUENCE</scope>
    <source>
        <strain evidence="1">EP155</strain>
    </source>
</reference>
<dbReference type="RefSeq" id="XP_040779074.1">
    <property type="nucleotide sequence ID" value="XM_040923274.1"/>
</dbReference>
<name>A0A9P4Y7S7_CRYP1</name>
<dbReference type="GeneID" id="63840403"/>
<keyword evidence="2" id="KW-1185">Reference proteome</keyword>